<gene>
    <name evidence="11" type="ORF">J1C48_15425</name>
</gene>
<dbReference type="Proteomes" id="UP000664122">
    <property type="component" value="Unassembled WGS sequence"/>
</dbReference>
<dbReference type="GO" id="GO:0043190">
    <property type="term" value="C:ATP-binding cassette (ABC) transporter complex"/>
    <property type="evidence" value="ECO:0007669"/>
    <property type="project" value="InterPro"/>
</dbReference>
<dbReference type="NCBIfam" id="TIGR01726">
    <property type="entry name" value="HEQRo_perm_3TM"/>
    <property type="match status" value="1"/>
</dbReference>
<dbReference type="Gene3D" id="1.10.3720.10">
    <property type="entry name" value="MetI-like"/>
    <property type="match status" value="1"/>
</dbReference>
<evidence type="ECO:0000256" key="5">
    <source>
        <dbReference type="ARBA" id="ARBA00022692"/>
    </source>
</evidence>
<protein>
    <submittedName>
        <fullName evidence="11">ABC transporter permease subunit</fullName>
    </submittedName>
</protein>
<organism evidence="11 12">
    <name type="scientific">Jiella flava</name>
    <dbReference type="NCBI Taxonomy" id="2816857"/>
    <lineage>
        <taxon>Bacteria</taxon>
        <taxon>Pseudomonadati</taxon>
        <taxon>Pseudomonadota</taxon>
        <taxon>Alphaproteobacteria</taxon>
        <taxon>Hyphomicrobiales</taxon>
        <taxon>Aurantimonadaceae</taxon>
        <taxon>Jiella</taxon>
    </lineage>
</organism>
<dbReference type="GO" id="GO:0006865">
    <property type="term" value="P:amino acid transport"/>
    <property type="evidence" value="ECO:0007669"/>
    <property type="project" value="UniProtKB-KW"/>
</dbReference>
<evidence type="ECO:0000259" key="10">
    <source>
        <dbReference type="PROSITE" id="PS50928"/>
    </source>
</evidence>
<dbReference type="InterPro" id="IPR010065">
    <property type="entry name" value="AA_ABC_transptr_permease_3TM"/>
</dbReference>
<evidence type="ECO:0000256" key="6">
    <source>
        <dbReference type="ARBA" id="ARBA00022970"/>
    </source>
</evidence>
<evidence type="ECO:0000256" key="4">
    <source>
        <dbReference type="ARBA" id="ARBA00022475"/>
    </source>
</evidence>
<dbReference type="InterPro" id="IPR035906">
    <property type="entry name" value="MetI-like_sf"/>
</dbReference>
<keyword evidence="7 9" id="KW-1133">Transmembrane helix</keyword>
<feature type="transmembrane region" description="Helical" evidence="9">
    <location>
        <begin position="33"/>
        <end position="52"/>
    </location>
</feature>
<evidence type="ECO:0000256" key="8">
    <source>
        <dbReference type="ARBA" id="ARBA00023136"/>
    </source>
</evidence>
<evidence type="ECO:0000313" key="12">
    <source>
        <dbReference type="Proteomes" id="UP000664122"/>
    </source>
</evidence>
<evidence type="ECO:0000313" key="11">
    <source>
        <dbReference type="EMBL" id="MBO0663969.1"/>
    </source>
</evidence>
<comment type="subcellular location">
    <subcellularLocation>
        <location evidence="1">Cell inner membrane</location>
        <topology evidence="1">Multi-pass membrane protein</topology>
    </subcellularLocation>
    <subcellularLocation>
        <location evidence="9">Cell membrane</location>
        <topology evidence="9">Multi-pass membrane protein</topology>
    </subcellularLocation>
</comment>
<dbReference type="AlphaFoldDB" id="A0A939G003"/>
<proteinExistence type="inferred from homology"/>
<name>A0A939G003_9HYPH</name>
<keyword evidence="8 9" id="KW-0472">Membrane</keyword>
<feature type="domain" description="ABC transmembrane type-1" evidence="10">
    <location>
        <begin position="1"/>
        <end position="155"/>
    </location>
</feature>
<dbReference type="PANTHER" id="PTHR30614">
    <property type="entry name" value="MEMBRANE COMPONENT OF AMINO ACID ABC TRANSPORTER"/>
    <property type="match status" value="1"/>
</dbReference>
<keyword evidence="3 9" id="KW-0813">Transport</keyword>
<comment type="similarity">
    <text evidence="2">Belongs to the binding-protein-dependent transport system permease family. HisMQ subfamily.</text>
</comment>
<evidence type="ECO:0000256" key="9">
    <source>
        <dbReference type="RuleBase" id="RU363032"/>
    </source>
</evidence>
<feature type="transmembrane region" description="Helical" evidence="9">
    <location>
        <begin position="6"/>
        <end position="26"/>
    </location>
</feature>
<dbReference type="EMBL" id="JAFMPP010000014">
    <property type="protein sequence ID" value="MBO0663969.1"/>
    <property type="molecule type" value="Genomic_DNA"/>
</dbReference>
<keyword evidence="12" id="KW-1185">Reference proteome</keyword>
<dbReference type="Pfam" id="PF00528">
    <property type="entry name" value="BPD_transp_1"/>
    <property type="match status" value="1"/>
</dbReference>
<dbReference type="PROSITE" id="PS50928">
    <property type="entry name" value="ABC_TM1"/>
    <property type="match status" value="1"/>
</dbReference>
<keyword evidence="5 9" id="KW-0812">Transmembrane</keyword>
<keyword evidence="6" id="KW-0029">Amino-acid transport</keyword>
<evidence type="ECO:0000256" key="1">
    <source>
        <dbReference type="ARBA" id="ARBA00004429"/>
    </source>
</evidence>
<accession>A0A939G003</accession>
<comment type="caution">
    <text evidence="11">The sequence shown here is derived from an EMBL/GenBank/DDBJ whole genome shotgun (WGS) entry which is preliminary data.</text>
</comment>
<feature type="transmembrane region" description="Helical" evidence="9">
    <location>
        <begin position="136"/>
        <end position="158"/>
    </location>
</feature>
<evidence type="ECO:0000256" key="3">
    <source>
        <dbReference type="ARBA" id="ARBA00022448"/>
    </source>
</evidence>
<dbReference type="SUPFAM" id="SSF161098">
    <property type="entry name" value="MetI-like"/>
    <property type="match status" value="1"/>
</dbReference>
<dbReference type="CDD" id="cd06261">
    <property type="entry name" value="TM_PBP2"/>
    <property type="match status" value="1"/>
</dbReference>
<dbReference type="InterPro" id="IPR043429">
    <property type="entry name" value="ArtM/GltK/GlnP/TcyL/YhdX-like"/>
</dbReference>
<keyword evidence="4" id="KW-1003">Cell membrane</keyword>
<evidence type="ECO:0000256" key="7">
    <source>
        <dbReference type="ARBA" id="ARBA00022989"/>
    </source>
</evidence>
<dbReference type="InterPro" id="IPR000515">
    <property type="entry name" value="MetI-like"/>
</dbReference>
<dbReference type="PANTHER" id="PTHR30614:SF0">
    <property type="entry name" value="L-CYSTINE TRANSPORT SYSTEM PERMEASE PROTEIN TCYL"/>
    <property type="match status" value="1"/>
</dbReference>
<evidence type="ECO:0000256" key="2">
    <source>
        <dbReference type="ARBA" id="ARBA00010072"/>
    </source>
</evidence>
<dbReference type="GO" id="GO:0022857">
    <property type="term" value="F:transmembrane transporter activity"/>
    <property type="evidence" value="ECO:0007669"/>
    <property type="project" value="InterPro"/>
</dbReference>
<reference evidence="11" key="1">
    <citation type="submission" date="2021-03" db="EMBL/GenBank/DDBJ databases">
        <title>Whole genome sequence of Jiella sp. CQZ9-1.</title>
        <authorList>
            <person name="Tuo L."/>
        </authorList>
    </citation>
    <scope>NUCLEOTIDE SEQUENCE</scope>
    <source>
        <strain evidence="11">CQZ9-1</strain>
    </source>
</reference>
<sequence length="168" mass="18114">MTATGFILAFRSIPPIVWLFLIFFGVGSGDISLSPFISAVIGMGLITAANMAEIYRGAYAGLDIGQTEAATALGIRTYHRFRDVIVPQMLRTALPSAVTFAIGLLKDTSIASLIGVQEVAFQVNALAQRTFTGFDIYVIAALIYVAISLPFAVIARWADLTLRLRVAR</sequence>